<dbReference type="GO" id="GO:0003700">
    <property type="term" value="F:DNA-binding transcription factor activity"/>
    <property type="evidence" value="ECO:0007669"/>
    <property type="project" value="InterPro"/>
</dbReference>
<dbReference type="CDD" id="cd00090">
    <property type="entry name" value="HTH_ARSR"/>
    <property type="match status" value="1"/>
</dbReference>
<dbReference type="InterPro" id="IPR000835">
    <property type="entry name" value="HTH_MarR-typ"/>
</dbReference>
<dbReference type="Pfam" id="PF00515">
    <property type="entry name" value="TPR_1"/>
    <property type="match status" value="6"/>
</dbReference>
<evidence type="ECO:0000259" key="4">
    <source>
        <dbReference type="SMART" id="SM00418"/>
    </source>
</evidence>
<dbReference type="SUPFAM" id="SSF52540">
    <property type="entry name" value="P-loop containing nucleoside triphosphate hydrolases"/>
    <property type="match status" value="1"/>
</dbReference>
<dbReference type="EMBL" id="NXIB02000172">
    <property type="protein sequence ID" value="PHX53618.1"/>
    <property type="molecule type" value="Genomic_DNA"/>
</dbReference>
<dbReference type="Pfam" id="PF13432">
    <property type="entry name" value="TPR_16"/>
    <property type="match status" value="1"/>
</dbReference>
<keyword evidence="1" id="KW-0677">Repeat</keyword>
<dbReference type="InterPro" id="IPR002088">
    <property type="entry name" value="Prenyl_trans_a"/>
</dbReference>
<dbReference type="AlphaFoldDB" id="A0A2G4EVW5"/>
<dbReference type="InterPro" id="IPR011990">
    <property type="entry name" value="TPR-like_helical_dom_sf"/>
</dbReference>
<proteinExistence type="predicted"/>
<feature type="domain" description="HTH arsR-type" evidence="4">
    <location>
        <begin position="282"/>
        <end position="360"/>
    </location>
</feature>
<feature type="repeat" description="TPR" evidence="3">
    <location>
        <begin position="777"/>
        <end position="810"/>
    </location>
</feature>
<dbReference type="Gene3D" id="1.10.10.10">
    <property type="entry name" value="Winged helix-like DNA-binding domain superfamily/Winged helix DNA-binding domain"/>
    <property type="match status" value="1"/>
</dbReference>
<feature type="repeat" description="TPR" evidence="3">
    <location>
        <begin position="709"/>
        <end position="742"/>
    </location>
</feature>
<dbReference type="InterPro" id="IPR027417">
    <property type="entry name" value="P-loop_NTPase"/>
</dbReference>
<dbReference type="PANTHER" id="PTHR44943">
    <property type="entry name" value="CELLULOSE SYNTHASE OPERON PROTEIN C"/>
    <property type="match status" value="1"/>
</dbReference>
<dbReference type="Gene3D" id="3.40.50.300">
    <property type="entry name" value="P-loop containing nucleotide triphosphate hydrolases"/>
    <property type="match status" value="1"/>
</dbReference>
<organism evidence="5 6">
    <name type="scientific">Tychonema bourrellyi FEM_GT703</name>
    <dbReference type="NCBI Taxonomy" id="2040638"/>
    <lineage>
        <taxon>Bacteria</taxon>
        <taxon>Bacillati</taxon>
        <taxon>Cyanobacteriota</taxon>
        <taxon>Cyanophyceae</taxon>
        <taxon>Oscillatoriophycideae</taxon>
        <taxon>Oscillatoriales</taxon>
        <taxon>Microcoleaceae</taxon>
        <taxon>Tychonema</taxon>
    </lineage>
</organism>
<protein>
    <recommendedName>
        <fullName evidence="4">HTH arsR-type domain-containing protein</fullName>
    </recommendedName>
</protein>
<dbReference type="Gene3D" id="1.25.40.10">
    <property type="entry name" value="Tetratricopeptide repeat domain"/>
    <property type="match status" value="6"/>
</dbReference>
<dbReference type="PANTHER" id="PTHR44943:SF8">
    <property type="entry name" value="TPR REPEAT-CONTAINING PROTEIN MJ0263"/>
    <property type="match status" value="1"/>
</dbReference>
<dbReference type="GO" id="GO:0008318">
    <property type="term" value="F:protein prenyltransferase activity"/>
    <property type="evidence" value="ECO:0007669"/>
    <property type="project" value="InterPro"/>
</dbReference>
<evidence type="ECO:0000256" key="1">
    <source>
        <dbReference type="ARBA" id="ARBA00022737"/>
    </source>
</evidence>
<gene>
    <name evidence="5" type="ORF">CP500_020555</name>
</gene>
<dbReference type="InterPro" id="IPR001845">
    <property type="entry name" value="HTH_ArsR_DNA-bd_dom"/>
</dbReference>
<comment type="caution">
    <text evidence="5">The sequence shown here is derived from an EMBL/GenBank/DDBJ whole genome shotgun (WGS) entry which is preliminary data.</text>
</comment>
<dbReference type="InterPro" id="IPR051685">
    <property type="entry name" value="Ycf3/AcsC/BcsC/TPR_MFPF"/>
</dbReference>
<dbReference type="SUPFAM" id="SSF48439">
    <property type="entry name" value="Protein prenylyltransferase"/>
    <property type="match status" value="1"/>
</dbReference>
<evidence type="ECO:0000256" key="2">
    <source>
        <dbReference type="ARBA" id="ARBA00022803"/>
    </source>
</evidence>
<reference evidence="5" key="1">
    <citation type="submission" date="2017-10" db="EMBL/GenBank/DDBJ databases">
        <title>Draft genome sequence of the planktic cyanobacteria Tychonema bourrellyi isolated from alpine lentic freshwater.</title>
        <authorList>
            <person name="Tett A."/>
            <person name="Armanini F."/>
            <person name="Asnicar F."/>
            <person name="Boscaini A."/>
            <person name="Pasolli E."/>
            <person name="Zolfo M."/>
            <person name="Donati C."/>
            <person name="Salmaso N."/>
            <person name="Segata N."/>
        </authorList>
    </citation>
    <scope>NUCLEOTIDE SEQUENCE</scope>
    <source>
        <strain evidence="5">FEM_GT703</strain>
    </source>
</reference>
<dbReference type="Proteomes" id="UP000226442">
    <property type="component" value="Unassembled WGS sequence"/>
</dbReference>
<feature type="repeat" description="TPR" evidence="3">
    <location>
        <begin position="811"/>
        <end position="844"/>
    </location>
</feature>
<evidence type="ECO:0000313" key="5">
    <source>
        <dbReference type="EMBL" id="PHX53618.1"/>
    </source>
</evidence>
<dbReference type="Pfam" id="PF13181">
    <property type="entry name" value="TPR_8"/>
    <property type="match status" value="4"/>
</dbReference>
<feature type="repeat" description="TPR" evidence="3">
    <location>
        <begin position="607"/>
        <end position="640"/>
    </location>
</feature>
<evidence type="ECO:0000256" key="3">
    <source>
        <dbReference type="PROSITE-ProRule" id="PRU00339"/>
    </source>
</evidence>
<feature type="repeat" description="TPR" evidence="3">
    <location>
        <begin position="641"/>
        <end position="674"/>
    </location>
</feature>
<dbReference type="InterPro" id="IPR036390">
    <property type="entry name" value="WH_DNA-bd_sf"/>
</dbReference>
<dbReference type="SMART" id="SM00028">
    <property type="entry name" value="TPR"/>
    <property type="match status" value="12"/>
</dbReference>
<accession>A0A2G4EVW5</accession>
<dbReference type="OrthoDB" id="594504at2"/>
<feature type="repeat" description="TPR" evidence="3">
    <location>
        <begin position="471"/>
        <end position="504"/>
    </location>
</feature>
<dbReference type="SUPFAM" id="SSF46785">
    <property type="entry name" value="Winged helix' DNA-binding domain"/>
    <property type="match status" value="1"/>
</dbReference>
<dbReference type="SMART" id="SM00418">
    <property type="entry name" value="HTH_ARSR"/>
    <property type="match status" value="1"/>
</dbReference>
<dbReference type="Pfam" id="PF12802">
    <property type="entry name" value="MarR_2"/>
    <property type="match status" value="1"/>
</dbReference>
<dbReference type="InterPro" id="IPR036388">
    <property type="entry name" value="WH-like_DNA-bd_sf"/>
</dbReference>
<keyword evidence="2 3" id="KW-0802">TPR repeat</keyword>
<feature type="repeat" description="TPR" evidence="3">
    <location>
        <begin position="539"/>
        <end position="572"/>
    </location>
</feature>
<keyword evidence="6" id="KW-1185">Reference proteome</keyword>
<feature type="repeat" description="TPR" evidence="3">
    <location>
        <begin position="743"/>
        <end position="776"/>
    </location>
</feature>
<feature type="repeat" description="TPR" evidence="3">
    <location>
        <begin position="505"/>
        <end position="538"/>
    </location>
</feature>
<name>A0A2G4EVW5_9CYAN</name>
<feature type="repeat" description="TPR" evidence="3">
    <location>
        <begin position="675"/>
        <end position="708"/>
    </location>
</feature>
<feature type="repeat" description="TPR" evidence="3">
    <location>
        <begin position="573"/>
        <end position="606"/>
    </location>
</feature>
<evidence type="ECO:0000313" key="6">
    <source>
        <dbReference type="Proteomes" id="UP000226442"/>
    </source>
</evidence>
<sequence length="1038" mass="121192">MSPETLEYILVQRHTLANYLVDKIRDSATTDSKYFQLLIGPRGIGKTHLVSLIYHRVAKMEDLQDKLLIAWLREEEWGIASFLDLLRGIFRAIAQEYPAAYQVQLHDEIEKLYDLSLEQAEYKAAELLREFVGNRVLLLIVENLEDVFSGLGEFGQKQLRAYIQNHSFLTILATSQSLFDGVKGYDNPFYGFFYSHTLNEFKVDDSVDLLNHLAKLEGNNDLASFIQTPTGRDRIKVVHYLSGGSPRVYIVFSAFLMTPESLDKLVEPFMEMLDSLTPYYQDRMKYISPQQRKIVDFLCDRGGAAPVKEIAKYCFIDQRTVSSQLKDLLEKGYVKKEEIGRESWYELREPLLRFCLEVKKQRNQPIRLIVDFIRVWYTREELQQRLGLRMADVDFGEKECHFMYRQGLKPIPPDAVRDREYYMGALEAIENNEEDPLLKAYYDEMKNCREQKDDVSALAYAEKLVGSRGEARDWSEKGRCLNRLKRYDEALECLDKAIENDSNYARAWTYKGNVLNSLERYEEALVFYDKAIELDENDKLAWDWRGDVLNNLKRYEEALVSYDRAIELDANDKYAWRRLGGVLDNLKRYDEALVSYDRAIELDANYQWAWSLRGNVLDNLERYDEALVSLDRAIELDANDQYAWFLRGNVLYNLERYDEALVSLDRAIELDPNDKDIWVLRGILLYNLKRYDEALVSYDRAIELDANDQSDWFSRGIVLYNLKRYDEALVSYDRAIELDANYQWAWANRGYVLYNLKRYEEALVSYDRAIELDANDKYAWRRLGGVLDNLKRYDEALVSYDRAIELDANYQWAWSLRGNVLDNLKRYDEALESYDRAIELDANDQSDWFSRGWVLDNLGRYEEALISCDKAIELGKEGANVFFNRAIAILGLNRWDEGIAALDDAFQRLEPGDEAEADDAKLIIRNLFANTHDRTITQTRITSLIAVYEKHKYLSILGQGIVRNIPALMSEMVSDKAARTWLELWQQPTSNYEQFQIPMRLLNAAVRYKGTKGDRRVLLELPIEERNLLEPLVLGKVE</sequence>
<dbReference type="PROSITE" id="PS50005">
    <property type="entry name" value="TPR"/>
    <property type="match status" value="11"/>
</dbReference>
<dbReference type="InterPro" id="IPR011991">
    <property type="entry name" value="ArsR-like_HTH"/>
</dbReference>
<dbReference type="InterPro" id="IPR019734">
    <property type="entry name" value="TPR_rpt"/>
</dbReference>
<dbReference type="PROSITE" id="PS50293">
    <property type="entry name" value="TPR_REGION"/>
    <property type="match status" value="2"/>
</dbReference>
<dbReference type="PROSITE" id="PS51147">
    <property type="entry name" value="PFTA"/>
    <property type="match status" value="1"/>
</dbReference>
<dbReference type="SUPFAM" id="SSF48452">
    <property type="entry name" value="TPR-like"/>
    <property type="match status" value="2"/>
</dbReference>